<dbReference type="Pfam" id="PF00849">
    <property type="entry name" value="PseudoU_synth_2"/>
    <property type="match status" value="1"/>
</dbReference>
<dbReference type="SMART" id="SM00326">
    <property type="entry name" value="SH3"/>
    <property type="match status" value="1"/>
</dbReference>
<evidence type="ECO:0000256" key="11">
    <source>
        <dbReference type="ARBA" id="ARBA00023316"/>
    </source>
</evidence>
<feature type="compositionally biased region" description="Low complexity" evidence="16">
    <location>
        <begin position="854"/>
        <end position="897"/>
    </location>
</feature>
<keyword evidence="7" id="KW-0256">Endoplasmic reticulum</keyword>
<feature type="compositionally biased region" description="Low complexity" evidence="16">
    <location>
        <begin position="770"/>
        <end position="779"/>
    </location>
</feature>
<feature type="compositionally biased region" description="Polar residues" evidence="16">
    <location>
        <begin position="575"/>
        <end position="588"/>
    </location>
</feature>
<dbReference type="InterPro" id="IPR006145">
    <property type="entry name" value="PsdUridine_synth_RsuA/RluA"/>
</dbReference>
<keyword evidence="10 17" id="KW-0472">Membrane</keyword>
<evidence type="ECO:0000256" key="4">
    <source>
        <dbReference type="ARBA" id="ARBA00022443"/>
    </source>
</evidence>
<feature type="compositionally biased region" description="Low complexity" evidence="16">
    <location>
        <begin position="518"/>
        <end position="534"/>
    </location>
</feature>
<evidence type="ECO:0000313" key="20">
    <source>
        <dbReference type="EMBL" id="KAF8678692.1"/>
    </source>
</evidence>
<dbReference type="InterPro" id="IPR022057">
    <property type="entry name" value="Chs7"/>
</dbReference>
<sequence length="1925" mass="212867">MSTRRPASTTSLSRYARPDSPDESDRALDFCNSFWGPNDVGVDVLFARMRGAVRTAEEMRAFWRERALIEEDYAKRLAKLAKTALGRDEIGELRNSFDAVRLETDRQANSHMELSQQIRRDLEQPIADFIARQAAFKKSVQGPVEKLYKTKQTQENHVNRTREKYESDCIKINAFTGQSALVQGRELDKLHLKLEKLQETVKINEREFGNFVRALSDTTRKWDGEWKTFCDQCQDLEDERIEFMKDNMWNYANSISTVCVSDDESCEKIRIALESIDIEREIEYFVRHYGTGHDIPNPPQVISYQGHDGTPYRQTTRPADFVRNSSRPMPVRSAPPPPPEVEEEVGPGNAGVGAGGRRGRAESISAGDGRTSRATSRVRRDSMASQAAVSMNGHGPPPSQTPQPGTTGRSSTAPTPAPHAPAMQPPPHAGSVPLPGMANSAAFRQVKPQQTQQGMPPGIPAQERTQLRIGSNAYDVDPNADPQNVSHMGTKSAHSISRPPTSVGDAADPLAQQLENLRNGGPTRNPTRRGTTETPGPPYSPTQNRQGHPGATPSRAGSALQAPPGAFTAAEHAKAQNQALNRDYQSSADRIVGAHPSSRPVSPAAASPTAEFMRPRGQSFGGGQTPGPVEDIHSRYGQALPNERRLSRAGSHIAPPAGQPPARSPSPAREGYAGIGTRRSTSPQPPQQSNRMSTPNIPPQHYSQQQQQPPQQQPPQSVHRNSGIFPPQQQQPSVGRATSPSPYGIALDASGQVTQDSMAEAYRQAYSQGQAPTPHQQMPPQQPQMPPPQQMHQQQYYGQQSGYGAPTPTPNHPQAGMYGSTASPAPPTSYGQAPAQQQQAPQRQHSVYQQYPNGQPQQSPYSPAPPSGGYYPGQQQQQAQYGQAAYVQPPQQQQHQPTSNAPPQQQQQPVMTRTPSPLPPQGNVQQQGAPPTGQYLDDGSGVLFYVRAMYNYTATIDEEFDFQEGDIIAVTSTPEDGWWHGVLLDDTRRVPGRTVFPSNFKSVLFLRLDTPVSVLRLTNIVCAPLSFPALEPSLFVYALNFQSIDFPVIRAITKRRSLAITTIHNNRPDGEEAKPPNPLAPNDLQDVVSKTSRKPGAEHFTPGLKRVPMYWHPYRTMAKQRWWGREILELVSTEFRDRSIEYYRYALESGVVTVNGVVAKPGTIIKNGDRIENMVHRHEIPVTSTPVKILHRDDEHGFIVIDKPGSIPVHATGRYFKNSLVEILKRDFGIPIPYTVNRLDRLTSGCMIIALTAERARLLCNEFIAGVVRKEYIARCLGEFPEEQVVVEQPLLCVDRQMGLNIVHPEGKHAKTIFNRLFYDPVSNTSVLHCQPLTGRSHQIRVHLQFIGHSIANDPVYQNVRVWGPRGGKGGISVIPSEERQAPQPPTNSQFKLPDILPETSDKASMDRVAGALANIAIEQDTTPLPTPASRTPAPGTGTPLPRETGNDIGMSSPVPLSSEAVGIITRLRNEKDESEDWGRWRDVIFRAKKALNPVVEREWERIKEDGANANTSDRVKEMASFAEEQPQSEDKLPDEVAVAEDGSLYCTECYLPLRPDPKPESLYIFLHALSKEFPYTMGFEFGSFDDICSTASLIVCPLVGESQGIEPTCYSRNVEINGTLIFQPATCFVHVVALVMTAIMIYHIRSKYTAVGRKEIVHFFYMFMVIELLAFFLDSAIIPTSSNVYPWFAAIYSGLVTATYACLLINGFVGFQFAEDGTPTSLWGLRIACLIFFGLSFFVSIATFKGLAGFSYAKPIGLFIVYLLWPILCVVVYVVLQLVLVLRTLDDRWPIGDIVFGASFFTVAQVLLFAFSVTICDAVQHYIDGLFFYTLCMLLSVMMVYKYWDSITKEDLEFSVGSKQSVWEIKDPLLTSDNNDYGLDDTKSAYGPNSMYQGHPASLVGGVSGQQYYNGGHGYPPQGQGYGR</sequence>
<organism evidence="20 21">
    <name type="scientific">Rhizoctonia solani</name>
    <dbReference type="NCBI Taxonomy" id="456999"/>
    <lineage>
        <taxon>Eukaryota</taxon>
        <taxon>Fungi</taxon>
        <taxon>Dikarya</taxon>
        <taxon>Basidiomycota</taxon>
        <taxon>Agaricomycotina</taxon>
        <taxon>Agaricomycetes</taxon>
        <taxon>Cantharellales</taxon>
        <taxon>Ceratobasidiaceae</taxon>
        <taxon>Rhizoctonia</taxon>
    </lineage>
</organism>
<dbReference type="PROSITE" id="PS01129">
    <property type="entry name" value="PSI_RLU"/>
    <property type="match status" value="1"/>
</dbReference>
<dbReference type="PANTHER" id="PTHR35329">
    <property type="entry name" value="CHITIN SYNTHASE EXPORT CHAPERONE"/>
    <property type="match status" value="1"/>
</dbReference>
<dbReference type="CDD" id="cd07651">
    <property type="entry name" value="F-BAR_PombeCdc15_like"/>
    <property type="match status" value="1"/>
</dbReference>
<dbReference type="GO" id="GO:0006457">
    <property type="term" value="P:protein folding"/>
    <property type="evidence" value="ECO:0007669"/>
    <property type="project" value="TreeGrafter"/>
</dbReference>
<evidence type="ECO:0000256" key="1">
    <source>
        <dbReference type="ARBA" id="ARBA00004477"/>
    </source>
</evidence>
<feature type="compositionally biased region" description="Polar residues" evidence="16">
    <location>
        <begin position="898"/>
        <end position="915"/>
    </location>
</feature>
<feature type="transmembrane region" description="Helical" evidence="17">
    <location>
        <begin position="1657"/>
        <end position="1679"/>
    </location>
</feature>
<feature type="compositionally biased region" description="Polar residues" evidence="16">
    <location>
        <begin position="1"/>
        <end position="13"/>
    </location>
</feature>
<dbReference type="Proteomes" id="UP000650582">
    <property type="component" value="Unassembled WGS sequence"/>
</dbReference>
<evidence type="ECO:0000256" key="9">
    <source>
        <dbReference type="ARBA" id="ARBA00022989"/>
    </source>
</evidence>
<comment type="subcellular location">
    <subcellularLocation>
        <location evidence="1">Endoplasmic reticulum membrane</location>
        <topology evidence="1">Multi-pass membrane protein</topology>
    </subcellularLocation>
</comment>
<dbReference type="InterPro" id="IPR006225">
    <property type="entry name" value="PsdUridine_synth_RluC/D"/>
</dbReference>
<feature type="compositionally biased region" description="Low complexity" evidence="16">
    <location>
        <begin position="699"/>
        <end position="716"/>
    </location>
</feature>
<keyword evidence="13" id="KW-0694">RNA-binding</keyword>
<evidence type="ECO:0000256" key="8">
    <source>
        <dbReference type="ARBA" id="ARBA00022927"/>
    </source>
</evidence>
<evidence type="ECO:0000313" key="21">
    <source>
        <dbReference type="Proteomes" id="UP000650582"/>
    </source>
</evidence>
<accession>A0A8H7H626</accession>
<evidence type="ECO:0000256" key="3">
    <source>
        <dbReference type="ARBA" id="ARBA00018354"/>
    </source>
</evidence>
<dbReference type="Gene3D" id="3.30.2350.10">
    <property type="entry name" value="Pseudouridine synthase"/>
    <property type="match status" value="1"/>
</dbReference>
<feature type="compositionally biased region" description="Low complexity" evidence="16">
    <location>
        <begin position="790"/>
        <end position="806"/>
    </location>
</feature>
<keyword evidence="4 14" id="KW-0728">SH3 domain</keyword>
<evidence type="ECO:0000256" key="17">
    <source>
        <dbReference type="SAM" id="Phobius"/>
    </source>
</evidence>
<dbReference type="GO" id="GO:0003723">
    <property type="term" value="F:RNA binding"/>
    <property type="evidence" value="ECO:0007669"/>
    <property type="project" value="UniProtKB-KW"/>
</dbReference>
<feature type="domain" description="SH3" evidence="18">
    <location>
        <begin position="941"/>
        <end position="1006"/>
    </location>
</feature>
<dbReference type="PROSITE" id="PS51741">
    <property type="entry name" value="F_BAR"/>
    <property type="match status" value="1"/>
</dbReference>
<dbReference type="CDD" id="cd00174">
    <property type="entry name" value="SH3"/>
    <property type="match status" value="1"/>
</dbReference>
<feature type="compositionally biased region" description="Low complexity" evidence="16">
    <location>
        <begin position="402"/>
        <end position="414"/>
    </location>
</feature>
<dbReference type="NCBIfam" id="TIGR00005">
    <property type="entry name" value="rluA_subfam"/>
    <property type="match status" value="1"/>
</dbReference>
<dbReference type="CDD" id="cd02557">
    <property type="entry name" value="PseudoU_synth_ScRIB2"/>
    <property type="match status" value="1"/>
</dbReference>
<feature type="compositionally biased region" description="Pro residues" evidence="16">
    <location>
        <begin position="780"/>
        <end position="789"/>
    </location>
</feature>
<comment type="similarity">
    <text evidence="2">Belongs to the CHS7 family.</text>
</comment>
<dbReference type="InterPro" id="IPR036028">
    <property type="entry name" value="SH3-like_dom_sf"/>
</dbReference>
<feature type="region of interest" description="Disordered" evidence="16">
    <location>
        <begin position="1063"/>
        <end position="1084"/>
    </location>
</feature>
<dbReference type="Gene3D" id="2.30.30.40">
    <property type="entry name" value="SH3 Domains"/>
    <property type="match status" value="1"/>
</dbReference>
<evidence type="ECO:0000256" key="14">
    <source>
        <dbReference type="PROSITE-ProRule" id="PRU00192"/>
    </source>
</evidence>
<dbReference type="InterPro" id="IPR001060">
    <property type="entry name" value="FCH_dom"/>
</dbReference>
<dbReference type="GO" id="GO:0009982">
    <property type="term" value="F:pseudouridine synthase activity"/>
    <property type="evidence" value="ECO:0007669"/>
    <property type="project" value="InterPro"/>
</dbReference>
<feature type="compositionally biased region" description="Polar residues" evidence="16">
    <location>
        <begin position="481"/>
        <end position="500"/>
    </location>
</feature>
<feature type="region of interest" description="Disordered" evidence="16">
    <location>
        <begin position="305"/>
        <end position="933"/>
    </location>
</feature>
<evidence type="ECO:0000256" key="15">
    <source>
        <dbReference type="PROSITE-ProRule" id="PRU01077"/>
    </source>
</evidence>
<evidence type="ECO:0000256" key="7">
    <source>
        <dbReference type="ARBA" id="ARBA00022824"/>
    </source>
</evidence>
<protein>
    <recommendedName>
        <fullName evidence="3">Chitin synthase export chaperone</fullName>
    </recommendedName>
</protein>
<evidence type="ECO:0000259" key="18">
    <source>
        <dbReference type="PROSITE" id="PS50002"/>
    </source>
</evidence>
<feature type="compositionally biased region" description="Pro residues" evidence="16">
    <location>
        <begin position="415"/>
        <end position="428"/>
    </location>
</feature>
<feature type="compositionally biased region" description="Low complexity" evidence="16">
    <location>
        <begin position="594"/>
        <end position="608"/>
    </location>
</feature>
<dbReference type="GO" id="GO:0051082">
    <property type="term" value="F:unfolded protein binding"/>
    <property type="evidence" value="ECO:0007669"/>
    <property type="project" value="TreeGrafter"/>
</dbReference>
<dbReference type="InterPro" id="IPR027267">
    <property type="entry name" value="AH/BAR_dom_sf"/>
</dbReference>
<dbReference type="GO" id="GO:0071555">
    <property type="term" value="P:cell wall organization"/>
    <property type="evidence" value="ECO:0007669"/>
    <property type="project" value="UniProtKB-KW"/>
</dbReference>
<comment type="caution">
    <text evidence="20">The sequence shown here is derived from an EMBL/GenBank/DDBJ whole genome shotgun (WGS) entry which is preliminary data.</text>
</comment>
<feature type="transmembrane region" description="Helical" evidence="17">
    <location>
        <begin position="1622"/>
        <end position="1645"/>
    </location>
</feature>
<dbReference type="InterPro" id="IPR006224">
    <property type="entry name" value="PsdUridine_synth_RluA-like_CS"/>
</dbReference>
<keyword evidence="11" id="KW-0961">Cell wall biogenesis/degradation</keyword>
<dbReference type="SUPFAM" id="SSF50044">
    <property type="entry name" value="SH3-domain"/>
    <property type="match status" value="1"/>
</dbReference>
<dbReference type="GO" id="GO:0015031">
    <property type="term" value="P:protein transport"/>
    <property type="evidence" value="ECO:0007669"/>
    <property type="project" value="UniProtKB-KW"/>
</dbReference>
<dbReference type="InterPro" id="IPR020103">
    <property type="entry name" value="PsdUridine_synth_cat_dom_sf"/>
</dbReference>
<dbReference type="FunFam" id="1.20.1270.60:FF:000045">
    <property type="entry name" value="Cell division control protein"/>
    <property type="match status" value="1"/>
</dbReference>
<evidence type="ECO:0000256" key="12">
    <source>
        <dbReference type="PIRSR" id="PIRSR606225-1"/>
    </source>
</evidence>
<feature type="region of interest" description="Disordered" evidence="16">
    <location>
        <begin position="1509"/>
        <end position="1533"/>
    </location>
</feature>
<feature type="transmembrane region" description="Helical" evidence="17">
    <location>
        <begin position="1827"/>
        <end position="1845"/>
    </location>
</feature>
<feature type="transmembrane region" description="Helical" evidence="17">
    <location>
        <begin position="1795"/>
        <end position="1815"/>
    </location>
</feature>
<keyword evidence="6 17" id="KW-0812">Transmembrane</keyword>
<feature type="active site" evidence="12">
    <location>
        <position position="1240"/>
    </location>
</feature>
<dbReference type="Pfam" id="PF00611">
    <property type="entry name" value="FCH"/>
    <property type="match status" value="1"/>
</dbReference>
<keyword evidence="5" id="KW-0813">Transport</keyword>
<feature type="compositionally biased region" description="Low complexity" evidence="16">
    <location>
        <begin position="832"/>
        <end position="844"/>
    </location>
</feature>
<dbReference type="GO" id="GO:0005789">
    <property type="term" value="C:endoplasmic reticulum membrane"/>
    <property type="evidence" value="ECO:0007669"/>
    <property type="project" value="UniProtKB-SubCell"/>
</dbReference>
<dbReference type="GO" id="GO:0030036">
    <property type="term" value="P:actin cytoskeleton organization"/>
    <property type="evidence" value="ECO:0007669"/>
    <property type="project" value="UniProtKB-ARBA"/>
</dbReference>
<evidence type="ECO:0000259" key="19">
    <source>
        <dbReference type="PROSITE" id="PS51741"/>
    </source>
</evidence>
<evidence type="ECO:0000256" key="16">
    <source>
        <dbReference type="SAM" id="MobiDB-lite"/>
    </source>
</evidence>
<dbReference type="SMART" id="SM00055">
    <property type="entry name" value="FCH"/>
    <property type="match status" value="1"/>
</dbReference>
<dbReference type="Pfam" id="PF12271">
    <property type="entry name" value="Chs7"/>
    <property type="match status" value="1"/>
</dbReference>
<dbReference type="InterPro" id="IPR001452">
    <property type="entry name" value="SH3_domain"/>
</dbReference>
<reference evidence="20" key="1">
    <citation type="submission" date="2020-09" db="EMBL/GenBank/DDBJ databases">
        <title>Comparative genome analyses of four rice-infecting Rhizoctonia solani isolates reveal extensive enrichment of homogalacturonan modification genes.</title>
        <authorList>
            <person name="Lee D.-Y."/>
            <person name="Jeon J."/>
            <person name="Kim K.-T."/>
            <person name="Cheong K."/>
            <person name="Song H."/>
            <person name="Choi G."/>
            <person name="Ko J."/>
            <person name="Opiyo S.O."/>
            <person name="Zuo S."/>
            <person name="Madhav S."/>
            <person name="Lee Y.-H."/>
            <person name="Wang G.-L."/>
        </authorList>
    </citation>
    <scope>NUCLEOTIDE SEQUENCE</scope>
    <source>
        <strain evidence="20">AG1-IA YN-7</strain>
    </source>
</reference>
<proteinExistence type="inferred from homology"/>
<feature type="compositionally biased region" description="Polar residues" evidence="16">
    <location>
        <begin position="678"/>
        <end position="695"/>
    </location>
</feature>
<feature type="region of interest" description="Disordered" evidence="16">
    <location>
        <begin position="1420"/>
        <end position="1456"/>
    </location>
</feature>
<feature type="transmembrane region" description="Helical" evidence="17">
    <location>
        <begin position="1724"/>
        <end position="1745"/>
    </location>
</feature>
<feature type="compositionally biased region" description="Polar residues" evidence="16">
    <location>
        <begin position="727"/>
        <end position="741"/>
    </location>
</feature>
<dbReference type="GO" id="GO:0030864">
    <property type="term" value="C:cortical actin cytoskeleton"/>
    <property type="evidence" value="ECO:0007669"/>
    <property type="project" value="UniProtKB-ARBA"/>
</dbReference>
<dbReference type="EMBL" id="JACYCC010000038">
    <property type="protein sequence ID" value="KAF8678692.1"/>
    <property type="molecule type" value="Genomic_DNA"/>
</dbReference>
<feature type="region of interest" description="Disordered" evidence="16">
    <location>
        <begin position="1374"/>
        <end position="1395"/>
    </location>
</feature>
<dbReference type="Pfam" id="PF00018">
    <property type="entry name" value="SH3_1"/>
    <property type="match status" value="1"/>
</dbReference>
<dbReference type="PROSITE" id="PS50889">
    <property type="entry name" value="S4"/>
    <property type="match status" value="1"/>
</dbReference>
<evidence type="ECO:0000256" key="2">
    <source>
        <dbReference type="ARBA" id="ARBA00009274"/>
    </source>
</evidence>
<name>A0A8H7H626_9AGAM</name>
<gene>
    <name evidence="20" type="ORF">RHS04_05032</name>
</gene>
<keyword evidence="8" id="KW-0653">Protein transport</keyword>
<dbReference type="SUPFAM" id="SSF55120">
    <property type="entry name" value="Pseudouridine synthase"/>
    <property type="match status" value="1"/>
</dbReference>
<feature type="region of interest" description="Disordered" evidence="16">
    <location>
        <begin position="1"/>
        <end position="22"/>
    </location>
</feature>
<dbReference type="SUPFAM" id="SSF103657">
    <property type="entry name" value="BAR/IMD domain-like"/>
    <property type="match status" value="1"/>
</dbReference>
<keyword evidence="15" id="KW-0175">Coiled coil</keyword>
<dbReference type="InterPro" id="IPR031160">
    <property type="entry name" value="F_BAR_dom"/>
</dbReference>
<feature type="transmembrane region" description="Helical" evidence="17">
    <location>
        <begin position="1685"/>
        <end position="1712"/>
    </location>
</feature>
<evidence type="ECO:0000256" key="6">
    <source>
        <dbReference type="ARBA" id="ARBA00022692"/>
    </source>
</evidence>
<dbReference type="PROSITE" id="PS50002">
    <property type="entry name" value="SH3"/>
    <property type="match status" value="1"/>
</dbReference>
<evidence type="ECO:0000256" key="10">
    <source>
        <dbReference type="ARBA" id="ARBA00023136"/>
    </source>
</evidence>
<feature type="domain" description="F-BAR" evidence="19">
    <location>
        <begin position="28"/>
        <end position="281"/>
    </location>
</feature>
<feature type="transmembrane region" description="Helical" evidence="17">
    <location>
        <begin position="1757"/>
        <end position="1783"/>
    </location>
</feature>
<dbReference type="GO" id="GO:0001522">
    <property type="term" value="P:pseudouridine synthesis"/>
    <property type="evidence" value="ECO:0007669"/>
    <property type="project" value="InterPro"/>
</dbReference>
<dbReference type="Gene3D" id="1.20.1270.60">
    <property type="entry name" value="Arfaptin homology (AH) domain/BAR domain"/>
    <property type="match status" value="1"/>
</dbReference>
<evidence type="ECO:0000256" key="5">
    <source>
        <dbReference type="ARBA" id="ARBA00022448"/>
    </source>
</evidence>
<dbReference type="PANTHER" id="PTHR35329:SF2">
    <property type="entry name" value="CHITIN SYNTHASE EXPORT CHAPERONE"/>
    <property type="match status" value="1"/>
</dbReference>
<keyword evidence="9 17" id="KW-1133">Transmembrane helix</keyword>
<evidence type="ECO:0000256" key="13">
    <source>
        <dbReference type="PROSITE-ProRule" id="PRU00182"/>
    </source>
</evidence>